<gene>
    <name evidence="1" type="ORF">DFP72DRAFT_776799</name>
</gene>
<accession>A0A8H6M818</accession>
<proteinExistence type="predicted"/>
<dbReference type="EMBL" id="JACGCI010000016">
    <property type="protein sequence ID" value="KAF6759303.1"/>
    <property type="molecule type" value="Genomic_DNA"/>
</dbReference>
<dbReference type="AlphaFoldDB" id="A0A8H6M818"/>
<feature type="non-terminal residue" evidence="1">
    <location>
        <position position="1"/>
    </location>
</feature>
<dbReference type="OrthoDB" id="2205812at2759"/>
<organism evidence="1 2">
    <name type="scientific">Ephemerocybe angulata</name>
    <dbReference type="NCBI Taxonomy" id="980116"/>
    <lineage>
        <taxon>Eukaryota</taxon>
        <taxon>Fungi</taxon>
        <taxon>Dikarya</taxon>
        <taxon>Basidiomycota</taxon>
        <taxon>Agaricomycotina</taxon>
        <taxon>Agaricomycetes</taxon>
        <taxon>Agaricomycetidae</taxon>
        <taxon>Agaricales</taxon>
        <taxon>Agaricineae</taxon>
        <taxon>Psathyrellaceae</taxon>
        <taxon>Ephemerocybe</taxon>
    </lineage>
</organism>
<name>A0A8H6M818_9AGAR</name>
<keyword evidence="2" id="KW-1185">Reference proteome</keyword>
<evidence type="ECO:0000313" key="2">
    <source>
        <dbReference type="Proteomes" id="UP000521943"/>
    </source>
</evidence>
<evidence type="ECO:0000313" key="1">
    <source>
        <dbReference type="EMBL" id="KAF6759303.1"/>
    </source>
</evidence>
<protein>
    <submittedName>
        <fullName evidence="1">Uncharacterized protein</fullName>
    </submittedName>
</protein>
<feature type="non-terminal residue" evidence="1">
    <location>
        <position position="162"/>
    </location>
</feature>
<reference evidence="1 2" key="1">
    <citation type="submission" date="2020-07" db="EMBL/GenBank/DDBJ databases">
        <title>Comparative genomics of pyrophilous fungi reveals a link between fire events and developmental genes.</title>
        <authorList>
            <consortium name="DOE Joint Genome Institute"/>
            <person name="Steindorff A.S."/>
            <person name="Carver A."/>
            <person name="Calhoun S."/>
            <person name="Stillman K."/>
            <person name="Liu H."/>
            <person name="Lipzen A."/>
            <person name="Pangilinan J."/>
            <person name="Labutti K."/>
            <person name="Bruns T.D."/>
            <person name="Grigoriev I.V."/>
        </authorList>
    </citation>
    <scope>NUCLEOTIDE SEQUENCE [LARGE SCALE GENOMIC DNA]</scope>
    <source>
        <strain evidence="1 2">CBS 144469</strain>
    </source>
</reference>
<dbReference type="Proteomes" id="UP000521943">
    <property type="component" value="Unassembled WGS sequence"/>
</dbReference>
<comment type="caution">
    <text evidence="1">The sequence shown here is derived from an EMBL/GenBank/DDBJ whole genome shotgun (WGS) entry which is preliminary data.</text>
</comment>
<sequence length="162" mass="18195">TQYLTRVQGMPDKVVKDLNKIVDDFVYAKGGAKSANAIAIATLKAPVEEGGFKLIDLESRNNAIALMILQRYQSPEDRRPAWARVADPLVAAAAVTRFRNVTPNLLTSPFLQSWRVFLQSKALPGSLKTMLKVAMKYNTQCLPMTIDQDLRNAMPFWYHQGR</sequence>